<dbReference type="Gene3D" id="2.170.16.10">
    <property type="entry name" value="Hedgehog/Intein (Hint) domain"/>
    <property type="match status" value="1"/>
</dbReference>
<dbReference type="OrthoDB" id="6305173at2"/>
<dbReference type="RefSeq" id="WP_076366755.1">
    <property type="nucleotide sequence ID" value="NZ_FTOM01000007.1"/>
</dbReference>
<dbReference type="Pfam" id="PF13403">
    <property type="entry name" value="Hint_2"/>
    <property type="match status" value="1"/>
</dbReference>
<dbReference type="AlphaFoldDB" id="A0A1N7MFL4"/>
<proteinExistence type="predicted"/>
<dbReference type="InterPro" id="IPR028992">
    <property type="entry name" value="Hedgehog/Intein_dom"/>
</dbReference>
<name>A0A1N7MFL4_9RHOB</name>
<evidence type="ECO:0000313" key="2">
    <source>
        <dbReference type="EMBL" id="SIS84857.1"/>
    </source>
</evidence>
<dbReference type="SUPFAM" id="SSF51294">
    <property type="entry name" value="Hedgehog/intein (Hint) domain"/>
    <property type="match status" value="1"/>
</dbReference>
<reference evidence="3" key="1">
    <citation type="submission" date="2017-01" db="EMBL/GenBank/DDBJ databases">
        <authorList>
            <person name="Varghese N."/>
            <person name="Submissions S."/>
        </authorList>
    </citation>
    <scope>NUCLEOTIDE SEQUENCE [LARGE SCALE GENOMIC DNA]</scope>
    <source>
        <strain evidence="3">DSM 18714</strain>
    </source>
</reference>
<protein>
    <submittedName>
        <fullName evidence="2">Hint domain-containing protein</fullName>
    </submittedName>
</protein>
<dbReference type="STRING" id="407234.SAMN05421795_10760"/>
<dbReference type="EMBL" id="FTOM01000007">
    <property type="protein sequence ID" value="SIS84857.1"/>
    <property type="molecule type" value="Genomic_DNA"/>
</dbReference>
<evidence type="ECO:0000259" key="1">
    <source>
        <dbReference type="Pfam" id="PF13403"/>
    </source>
</evidence>
<gene>
    <name evidence="2" type="ORF">SAMN05421795_10760</name>
</gene>
<keyword evidence="3" id="KW-1185">Reference proteome</keyword>
<sequence length="341" mass="36799">MVDTASWGWVVTSTWPGYSGANQNNLGPGGNGLSVDPSTYTDVTLHDHDNEGSIWDTDTDDASALNGDRIIIGGTPKILKEIACYANSSITVDGTTYSNISMGVFLFEDGTYMVRPVDWSIPVGEHHKKVTAINLGSFNGSDYSALLLTSADAPFICFAGDTPIDTATGPQRAEALRPGARIPTRDHGVQTVRWTGQRVVDGRGRNAPILFRPGAMGNTRPVRLSPHHRVLVTGWRAELYFGAAEVLVPAHMLVNGVDILRAPVAQLRYVHLLFDRHEIIGAAGLLSESFHPGAYGMGLMHAATRAEVLALFPELETDPRGYGPTARPCLKAWEARLLQSA</sequence>
<dbReference type="InterPro" id="IPR036844">
    <property type="entry name" value="Hint_dom_sf"/>
</dbReference>
<dbReference type="Proteomes" id="UP000186098">
    <property type="component" value="Unassembled WGS sequence"/>
</dbReference>
<organism evidence="2 3">
    <name type="scientific">Phaeovulum vinaykumarii</name>
    <dbReference type="NCBI Taxonomy" id="407234"/>
    <lineage>
        <taxon>Bacteria</taxon>
        <taxon>Pseudomonadati</taxon>
        <taxon>Pseudomonadota</taxon>
        <taxon>Alphaproteobacteria</taxon>
        <taxon>Rhodobacterales</taxon>
        <taxon>Paracoccaceae</taxon>
        <taxon>Phaeovulum</taxon>
    </lineage>
</organism>
<accession>A0A1N7MFL4</accession>
<evidence type="ECO:0000313" key="3">
    <source>
        <dbReference type="Proteomes" id="UP000186098"/>
    </source>
</evidence>
<feature type="domain" description="Hedgehog/Intein (Hint)" evidence="1">
    <location>
        <begin position="156"/>
        <end position="293"/>
    </location>
</feature>